<name>A0A915IP05_ROMCU</name>
<dbReference type="WBParaSite" id="nRc.2.0.1.t15717-RA">
    <property type="protein sequence ID" value="nRc.2.0.1.t15717-RA"/>
    <property type="gene ID" value="nRc.2.0.1.g15717"/>
</dbReference>
<accession>A0A915IP05</accession>
<keyword evidence="1" id="KW-1133">Transmembrane helix</keyword>
<proteinExistence type="predicted"/>
<reference evidence="3" key="1">
    <citation type="submission" date="2022-11" db="UniProtKB">
        <authorList>
            <consortium name="WormBaseParasite"/>
        </authorList>
    </citation>
    <scope>IDENTIFICATION</scope>
</reference>
<feature type="transmembrane region" description="Helical" evidence="1">
    <location>
        <begin position="128"/>
        <end position="161"/>
    </location>
</feature>
<keyword evidence="1" id="KW-0472">Membrane</keyword>
<evidence type="ECO:0000256" key="1">
    <source>
        <dbReference type="SAM" id="Phobius"/>
    </source>
</evidence>
<evidence type="ECO:0000313" key="3">
    <source>
        <dbReference type="WBParaSite" id="nRc.2.0.1.t15717-RA"/>
    </source>
</evidence>
<dbReference type="AlphaFoldDB" id="A0A915IP05"/>
<organism evidence="2 3">
    <name type="scientific">Romanomermis culicivorax</name>
    <name type="common">Nematode worm</name>
    <dbReference type="NCBI Taxonomy" id="13658"/>
    <lineage>
        <taxon>Eukaryota</taxon>
        <taxon>Metazoa</taxon>
        <taxon>Ecdysozoa</taxon>
        <taxon>Nematoda</taxon>
        <taxon>Enoplea</taxon>
        <taxon>Dorylaimia</taxon>
        <taxon>Mermithida</taxon>
        <taxon>Mermithoidea</taxon>
        <taxon>Mermithidae</taxon>
        <taxon>Romanomermis</taxon>
    </lineage>
</organism>
<evidence type="ECO:0000313" key="2">
    <source>
        <dbReference type="Proteomes" id="UP000887565"/>
    </source>
</evidence>
<dbReference type="Proteomes" id="UP000887565">
    <property type="component" value="Unplaced"/>
</dbReference>
<keyword evidence="2" id="KW-1185">Reference proteome</keyword>
<protein>
    <submittedName>
        <fullName evidence="3">Uncharacterized protein</fullName>
    </submittedName>
</protein>
<sequence>MEQMEKMNPSSLLPSNHVTVAGVDATTRPFGVTLRLAAVHTAGAAAAATTGAHHAAIAAHHATVVAAAVARSLAKKQNDFVKPTKGQLSILCVHVNFYAKSAREKKRFGQLFVRSSGARRCQLREDRFLLATVGVAGSLAAVGVTTTAAVVAAAGATFLTAGSFFHY</sequence>
<keyword evidence="1" id="KW-0812">Transmembrane</keyword>